<dbReference type="EMBL" id="LHYD01000057">
    <property type="protein sequence ID" value="KXB04526.1"/>
    <property type="molecule type" value="Genomic_DNA"/>
</dbReference>
<sequence length="117" mass="12609">MGGEGKGPGEGQRDVPIPPSPFPPFSTYGREEKWENASPSASSGSVAWPPGARNRGHPVSLSSRFPCFPSFTVLICFSLNPLVMERGKTGSFACNDRPLDMLGTVKKDVQIWISTRG</sequence>
<keyword evidence="3" id="KW-1185">Reference proteome</keyword>
<feature type="region of interest" description="Disordered" evidence="1">
    <location>
        <begin position="1"/>
        <end position="59"/>
    </location>
</feature>
<accession>A0A133VDJ7</accession>
<name>A0A133VDJ7_9EURY</name>
<protein>
    <submittedName>
        <fullName evidence="2">Uncharacterized protein</fullName>
    </submittedName>
</protein>
<dbReference type="Proteomes" id="UP000070311">
    <property type="component" value="Unassembled WGS sequence"/>
</dbReference>
<proteinExistence type="predicted"/>
<evidence type="ECO:0000256" key="1">
    <source>
        <dbReference type="SAM" id="MobiDB-lite"/>
    </source>
</evidence>
<evidence type="ECO:0000313" key="3">
    <source>
        <dbReference type="Proteomes" id="UP000070311"/>
    </source>
</evidence>
<evidence type="ECO:0000313" key="2">
    <source>
        <dbReference type="EMBL" id="KXB04526.1"/>
    </source>
</evidence>
<organism evidence="2 3">
    <name type="scientific">candidate division MSBL1 archaeon SCGC-AAA382A13</name>
    <dbReference type="NCBI Taxonomy" id="1698279"/>
    <lineage>
        <taxon>Archaea</taxon>
        <taxon>Methanobacteriati</taxon>
        <taxon>Methanobacteriota</taxon>
        <taxon>candidate division MSBL1</taxon>
    </lineage>
</organism>
<reference evidence="2 3" key="1">
    <citation type="journal article" date="2016" name="Sci. Rep.">
        <title>Metabolic traits of an uncultured archaeal lineage -MSBL1- from brine pools of the Red Sea.</title>
        <authorList>
            <person name="Mwirichia R."/>
            <person name="Alam I."/>
            <person name="Rashid M."/>
            <person name="Vinu M."/>
            <person name="Ba-Alawi W."/>
            <person name="Anthony Kamau A."/>
            <person name="Kamanda Ngugi D."/>
            <person name="Goker M."/>
            <person name="Klenk H.P."/>
            <person name="Bajic V."/>
            <person name="Stingl U."/>
        </authorList>
    </citation>
    <scope>NUCLEOTIDE SEQUENCE [LARGE SCALE GENOMIC DNA]</scope>
    <source>
        <strain evidence="2">SCGC-AAA382A13</strain>
    </source>
</reference>
<feature type="compositionally biased region" description="Gly residues" evidence="1">
    <location>
        <begin position="1"/>
        <end position="10"/>
    </location>
</feature>
<gene>
    <name evidence="2" type="ORF">AKJ50_02310</name>
</gene>
<dbReference type="AlphaFoldDB" id="A0A133VDJ7"/>
<comment type="caution">
    <text evidence="2">The sequence shown here is derived from an EMBL/GenBank/DDBJ whole genome shotgun (WGS) entry which is preliminary data.</text>
</comment>